<proteinExistence type="predicted"/>
<dbReference type="OrthoDB" id="5902200at2"/>
<name>U3A4D5_9VIBR</name>
<dbReference type="eggNOG" id="ENOG5033UK3">
    <property type="taxonomic scope" value="Bacteria"/>
</dbReference>
<dbReference type="STRING" id="1219077.VAZ01S_016_00200"/>
<organism evidence="2 3">
    <name type="scientific">Vibrio azureus NBRC 104587</name>
    <dbReference type="NCBI Taxonomy" id="1219077"/>
    <lineage>
        <taxon>Bacteria</taxon>
        <taxon>Pseudomonadati</taxon>
        <taxon>Pseudomonadota</taxon>
        <taxon>Gammaproteobacteria</taxon>
        <taxon>Vibrionales</taxon>
        <taxon>Vibrionaceae</taxon>
        <taxon>Vibrio</taxon>
    </lineage>
</organism>
<keyword evidence="1" id="KW-0812">Transmembrane</keyword>
<sequence>MSIKEKAIIVSNEKIRMLDSHFSTIDSDMAIAMSFVRRAQGMTFDELESKVSGLNQGTLRRYMQQSYRSIRPIHFVAAMSWVMMVPMMSYYYALNIKNHNWGLDESAIKALYRVGRLPAEQFDICLQLITSLMDPVAQDAFYAFRAKLLSSVKHLSNPDDLLPPKVLDINEFAIDYYRSVAVTVKRFREEKNISINLIARVLGLTEKQYLLLEDDKQARDFSVSIGYRIKFGFELASHADFTSEMRQFPQFYQLRQRQHIRDSLTLESFRLLSNERKLCASEIITSLSDIYIKSKT</sequence>
<evidence type="ECO:0000313" key="3">
    <source>
        <dbReference type="Proteomes" id="UP000016567"/>
    </source>
</evidence>
<protein>
    <submittedName>
        <fullName evidence="2">Uncharacterized protein</fullName>
    </submittedName>
</protein>
<reference evidence="2 3" key="1">
    <citation type="submission" date="2013-09" db="EMBL/GenBank/DDBJ databases">
        <title>Whole genome shotgun sequence of Vibrio azureus NBRC 104587.</title>
        <authorList>
            <person name="Isaki S."/>
            <person name="Hosoyama A."/>
            <person name="Numata M."/>
            <person name="Hashimoto M."/>
            <person name="Hosoyama Y."/>
            <person name="Tsuchikane K."/>
            <person name="Noguchi M."/>
            <person name="Hirakata S."/>
            <person name="Ichikawa N."/>
            <person name="Ohji S."/>
            <person name="Yamazoe A."/>
            <person name="Fujita N."/>
        </authorList>
    </citation>
    <scope>NUCLEOTIDE SEQUENCE [LARGE SCALE GENOMIC DNA]</scope>
    <source>
        <strain evidence="2 3">NBRC 104587</strain>
    </source>
</reference>
<dbReference type="RefSeq" id="WP_021708616.1">
    <property type="nucleotide sequence ID" value="NZ_BAOB01000376.1"/>
</dbReference>
<dbReference type="AlphaFoldDB" id="U3A4D5"/>
<keyword evidence="1" id="KW-0472">Membrane</keyword>
<keyword evidence="1" id="KW-1133">Transmembrane helix</keyword>
<comment type="caution">
    <text evidence="2">The sequence shown here is derived from an EMBL/GenBank/DDBJ whole genome shotgun (WGS) entry which is preliminary data.</text>
</comment>
<evidence type="ECO:0000256" key="1">
    <source>
        <dbReference type="SAM" id="Phobius"/>
    </source>
</evidence>
<accession>U3A4D5</accession>
<evidence type="ECO:0000313" key="2">
    <source>
        <dbReference type="EMBL" id="GAD74836.1"/>
    </source>
</evidence>
<feature type="transmembrane region" description="Helical" evidence="1">
    <location>
        <begin position="73"/>
        <end position="93"/>
    </location>
</feature>
<gene>
    <name evidence="2" type="ORF">VAZ01S_016_00200</name>
</gene>
<dbReference type="EMBL" id="BATL01000016">
    <property type="protein sequence ID" value="GAD74836.1"/>
    <property type="molecule type" value="Genomic_DNA"/>
</dbReference>
<keyword evidence="3" id="KW-1185">Reference proteome</keyword>
<dbReference type="Proteomes" id="UP000016567">
    <property type="component" value="Unassembled WGS sequence"/>
</dbReference>